<feature type="transmembrane region" description="Helical" evidence="8">
    <location>
        <begin position="75"/>
        <end position="95"/>
    </location>
</feature>
<dbReference type="PANTHER" id="PTHR11040">
    <property type="entry name" value="ZINC/IRON TRANSPORTER"/>
    <property type="match status" value="1"/>
</dbReference>
<dbReference type="AlphaFoldDB" id="A0A2B7Z3S9"/>
<name>A0A2B7Z3S9_POLH7</name>
<evidence type="ECO:0000256" key="2">
    <source>
        <dbReference type="ARBA" id="ARBA00006939"/>
    </source>
</evidence>
<evidence type="ECO:0000256" key="4">
    <source>
        <dbReference type="ARBA" id="ARBA00022692"/>
    </source>
</evidence>
<keyword evidence="11" id="KW-1185">Reference proteome</keyword>
<dbReference type="NCBIfam" id="TIGR00820">
    <property type="entry name" value="zip"/>
    <property type="match status" value="1"/>
</dbReference>
<dbReference type="InterPro" id="IPR004698">
    <property type="entry name" value="Zn/Fe_permease_fun/pln"/>
</dbReference>
<gene>
    <name evidence="10" type="ORF">AJ80_00316</name>
</gene>
<feature type="transmembrane region" description="Helical" evidence="8">
    <location>
        <begin position="229"/>
        <end position="250"/>
    </location>
</feature>
<keyword evidence="3 8" id="KW-0813">Transport</keyword>
<evidence type="ECO:0000256" key="6">
    <source>
        <dbReference type="ARBA" id="ARBA00023065"/>
    </source>
</evidence>
<dbReference type="InterPro" id="IPR003689">
    <property type="entry name" value="ZIP"/>
</dbReference>
<reference evidence="10 11" key="1">
    <citation type="submission" date="2017-10" db="EMBL/GenBank/DDBJ databases">
        <title>Comparative genomics in systemic dimorphic fungi from Ajellomycetaceae.</title>
        <authorList>
            <person name="Munoz J.F."/>
            <person name="Mcewen J.G."/>
            <person name="Clay O.K."/>
            <person name="Cuomo C.A."/>
        </authorList>
    </citation>
    <scope>NUCLEOTIDE SEQUENCE [LARGE SCALE GENOMIC DNA]</scope>
    <source>
        <strain evidence="10 11">UAMH7299</strain>
    </source>
</reference>
<dbReference type="EMBL" id="PDNA01000002">
    <property type="protein sequence ID" value="PGH28060.1"/>
    <property type="molecule type" value="Genomic_DNA"/>
</dbReference>
<feature type="compositionally biased region" description="Low complexity" evidence="9">
    <location>
        <begin position="198"/>
        <end position="207"/>
    </location>
</feature>
<sequence length="384" mass="41869">MDFLSLLPRAEESGAVADACPTGNEYDGRLGLRISSIFVIMIGSSLGALFPVWARPQTCSSGSRSRPNVPPWAFFIAKYFGSGVIVATAFIHLLAPAEEALRNPCLTGPITEYPWVEAIMLMTIIILFFIELMVMRFARFGQSEKGKDVEHDHHAHAHVPDQKPEPTAALPLEEIDPSGSHFPGKDHLGHTRDHASDHSSTTAAVTHTHTHTHTHDHHIEDYSAQLTSIFILEFGIIFHSVFIGLTLAVAGEEFTTLYIVLVFHQTFEGLGLGARLADIPWPSSKRLTPYLLALGFGLSTPIAIAIGLGVRNTYASEGRTVLIINGVFDSISAGILVYTALVELMAHEFMFSTTMRRAPVRTMLAAFGLLCLGATLMALLGKWA</sequence>
<comment type="caution">
    <text evidence="8">Lacks conserved residue(s) required for the propagation of feature annotation.</text>
</comment>
<comment type="subcellular location">
    <subcellularLocation>
        <location evidence="1 8">Membrane</location>
        <topology evidence="1 8">Multi-pass membrane protein</topology>
    </subcellularLocation>
</comment>
<feature type="transmembrane region" description="Helical" evidence="8">
    <location>
        <begin position="322"/>
        <end position="341"/>
    </location>
</feature>
<keyword evidence="7 8" id="KW-0472">Membrane</keyword>
<feature type="transmembrane region" description="Helical" evidence="8">
    <location>
        <begin position="34"/>
        <end position="54"/>
    </location>
</feature>
<keyword evidence="4 8" id="KW-0812">Transmembrane</keyword>
<feature type="transmembrane region" description="Helical" evidence="8">
    <location>
        <begin position="115"/>
        <end position="135"/>
    </location>
</feature>
<dbReference type="OrthoDB" id="448280at2759"/>
<feature type="compositionally biased region" description="Basic and acidic residues" evidence="9">
    <location>
        <begin position="183"/>
        <end position="197"/>
    </location>
</feature>
<keyword evidence="6 8" id="KW-0406">Ion transport</keyword>
<comment type="similarity">
    <text evidence="2 8">Belongs to the ZIP transporter (TC 2.A.5) family.</text>
</comment>
<evidence type="ECO:0000256" key="1">
    <source>
        <dbReference type="ARBA" id="ARBA00004141"/>
    </source>
</evidence>
<evidence type="ECO:0000256" key="8">
    <source>
        <dbReference type="RuleBase" id="RU362088"/>
    </source>
</evidence>
<feature type="transmembrane region" description="Helical" evidence="8">
    <location>
        <begin position="289"/>
        <end position="310"/>
    </location>
</feature>
<evidence type="ECO:0000313" key="11">
    <source>
        <dbReference type="Proteomes" id="UP000224634"/>
    </source>
</evidence>
<dbReference type="GO" id="GO:0071578">
    <property type="term" value="P:zinc ion import across plasma membrane"/>
    <property type="evidence" value="ECO:0007669"/>
    <property type="project" value="TreeGrafter"/>
</dbReference>
<evidence type="ECO:0000313" key="10">
    <source>
        <dbReference type="EMBL" id="PGH28060.1"/>
    </source>
</evidence>
<evidence type="ECO:0000256" key="5">
    <source>
        <dbReference type="ARBA" id="ARBA00022989"/>
    </source>
</evidence>
<dbReference type="GO" id="GO:0005886">
    <property type="term" value="C:plasma membrane"/>
    <property type="evidence" value="ECO:0007669"/>
    <property type="project" value="TreeGrafter"/>
</dbReference>
<evidence type="ECO:0000256" key="9">
    <source>
        <dbReference type="SAM" id="MobiDB-lite"/>
    </source>
</evidence>
<dbReference type="PANTHER" id="PTHR11040:SF69">
    <property type="entry name" value="ZINC-REGULATED TRANSPORTER 2"/>
    <property type="match status" value="1"/>
</dbReference>
<dbReference type="Pfam" id="PF02535">
    <property type="entry name" value="Zip"/>
    <property type="match status" value="1"/>
</dbReference>
<comment type="caution">
    <text evidence="10">The sequence shown here is derived from an EMBL/GenBank/DDBJ whole genome shotgun (WGS) entry which is preliminary data.</text>
</comment>
<feature type="transmembrane region" description="Helical" evidence="8">
    <location>
        <begin position="362"/>
        <end position="381"/>
    </location>
</feature>
<evidence type="ECO:0000256" key="3">
    <source>
        <dbReference type="ARBA" id="ARBA00022448"/>
    </source>
</evidence>
<feature type="compositionally biased region" description="Basic and acidic residues" evidence="9">
    <location>
        <begin position="148"/>
        <end position="164"/>
    </location>
</feature>
<accession>A0A2B7Z3S9</accession>
<evidence type="ECO:0000256" key="7">
    <source>
        <dbReference type="ARBA" id="ARBA00023136"/>
    </source>
</evidence>
<organism evidence="10 11">
    <name type="scientific">Polytolypa hystricis (strain UAMH7299)</name>
    <dbReference type="NCBI Taxonomy" id="1447883"/>
    <lineage>
        <taxon>Eukaryota</taxon>
        <taxon>Fungi</taxon>
        <taxon>Dikarya</taxon>
        <taxon>Ascomycota</taxon>
        <taxon>Pezizomycotina</taxon>
        <taxon>Eurotiomycetes</taxon>
        <taxon>Eurotiomycetidae</taxon>
        <taxon>Onygenales</taxon>
        <taxon>Onygenales incertae sedis</taxon>
        <taxon>Polytolypa</taxon>
    </lineage>
</organism>
<keyword evidence="5 8" id="KW-1133">Transmembrane helix</keyword>
<dbReference type="Proteomes" id="UP000224634">
    <property type="component" value="Unassembled WGS sequence"/>
</dbReference>
<protein>
    <submittedName>
        <fullName evidence="10">Uncharacterized protein</fullName>
    </submittedName>
</protein>
<dbReference type="GO" id="GO:0000007">
    <property type="term" value="F:low-affinity zinc ion transmembrane transporter activity"/>
    <property type="evidence" value="ECO:0007669"/>
    <property type="project" value="TreeGrafter"/>
</dbReference>
<proteinExistence type="inferred from homology"/>
<feature type="region of interest" description="Disordered" evidence="9">
    <location>
        <begin position="148"/>
        <end position="212"/>
    </location>
</feature>
<dbReference type="STRING" id="1447883.A0A2B7Z3S9"/>